<dbReference type="InterPro" id="IPR001841">
    <property type="entry name" value="Znf_RING"/>
</dbReference>
<dbReference type="Pfam" id="PF13445">
    <property type="entry name" value="zf-RING_UBOX"/>
    <property type="match status" value="1"/>
</dbReference>
<organism evidence="7 8">
    <name type="scientific">Lates calcarifer</name>
    <name type="common">Barramundi</name>
    <name type="synonym">Holocentrus calcarifer</name>
    <dbReference type="NCBI Taxonomy" id="8187"/>
    <lineage>
        <taxon>Eukaryota</taxon>
        <taxon>Metazoa</taxon>
        <taxon>Chordata</taxon>
        <taxon>Craniata</taxon>
        <taxon>Vertebrata</taxon>
        <taxon>Euteleostomi</taxon>
        <taxon>Actinopterygii</taxon>
        <taxon>Neopterygii</taxon>
        <taxon>Teleostei</taxon>
        <taxon>Neoteleostei</taxon>
        <taxon>Acanthomorphata</taxon>
        <taxon>Carangaria</taxon>
        <taxon>Carangaria incertae sedis</taxon>
        <taxon>Centropomidae</taxon>
        <taxon>Lates</taxon>
    </lineage>
</organism>
<dbReference type="SUPFAM" id="SSF57850">
    <property type="entry name" value="RING/U-box"/>
    <property type="match status" value="1"/>
</dbReference>
<dbReference type="SMART" id="SM00336">
    <property type="entry name" value="BBOX"/>
    <property type="match status" value="1"/>
</dbReference>
<protein>
    <submittedName>
        <fullName evidence="7">Uncharacterized protein</fullName>
    </submittedName>
</protein>
<proteinExistence type="predicted"/>
<dbReference type="GO" id="GO:0008270">
    <property type="term" value="F:zinc ion binding"/>
    <property type="evidence" value="ECO:0007669"/>
    <property type="project" value="UniProtKB-KW"/>
</dbReference>
<dbReference type="GeneTree" id="ENSGT01040000240400"/>
<dbReference type="SMART" id="SM00184">
    <property type="entry name" value="RING"/>
    <property type="match status" value="1"/>
</dbReference>
<dbReference type="Pfam" id="PF00643">
    <property type="entry name" value="zf-B_box"/>
    <property type="match status" value="1"/>
</dbReference>
<dbReference type="PROSITE" id="PS00518">
    <property type="entry name" value="ZF_RING_1"/>
    <property type="match status" value="1"/>
</dbReference>
<reference evidence="7" key="3">
    <citation type="submission" date="2025-09" db="UniProtKB">
        <authorList>
            <consortium name="Ensembl"/>
        </authorList>
    </citation>
    <scope>IDENTIFICATION</scope>
</reference>
<dbReference type="InterPro" id="IPR027370">
    <property type="entry name" value="Znf-RING_euk"/>
</dbReference>
<dbReference type="Gene3D" id="4.10.830.40">
    <property type="match status" value="1"/>
</dbReference>
<keyword evidence="1" id="KW-0479">Metal-binding</keyword>
<feature type="domain" description="RING-type" evidence="5">
    <location>
        <begin position="15"/>
        <end position="55"/>
    </location>
</feature>
<dbReference type="Proteomes" id="UP000314980">
    <property type="component" value="Unassembled WGS sequence"/>
</dbReference>
<keyword evidence="2 4" id="KW-0863">Zinc-finger</keyword>
<dbReference type="InterPro" id="IPR013083">
    <property type="entry name" value="Znf_RING/FYVE/PHD"/>
</dbReference>
<evidence type="ECO:0000259" key="6">
    <source>
        <dbReference type="PROSITE" id="PS50119"/>
    </source>
</evidence>
<dbReference type="Gene3D" id="3.30.160.60">
    <property type="entry name" value="Classic Zinc Finger"/>
    <property type="match status" value="1"/>
</dbReference>
<dbReference type="PANTHER" id="PTHR25465:SF32">
    <property type="entry name" value="BLOODTHIRSTY-RELATED GENE FAMILY, MEMBER 16 ISOFORM X1-RELATED"/>
    <property type="match status" value="1"/>
</dbReference>
<dbReference type="CDD" id="cd19769">
    <property type="entry name" value="Bbox2_TRIM16-like"/>
    <property type="match status" value="1"/>
</dbReference>
<dbReference type="Ensembl" id="ENSLCAT00010009719.1">
    <property type="protein sequence ID" value="ENSLCAP00010009503.1"/>
    <property type="gene ID" value="ENSLCAG00010004568.1"/>
</dbReference>
<reference evidence="8" key="1">
    <citation type="submission" date="2015-09" db="EMBL/GenBank/DDBJ databases">
        <authorList>
            <person name="Sai Rama Sridatta P."/>
        </authorList>
    </citation>
    <scope>NUCLEOTIDE SEQUENCE [LARGE SCALE GENOMIC DNA]</scope>
</reference>
<dbReference type="InterPro" id="IPR051051">
    <property type="entry name" value="E3_ubiq-ligase_TRIM/RNF"/>
</dbReference>
<dbReference type="InterPro" id="IPR017907">
    <property type="entry name" value="Znf_RING_CS"/>
</dbReference>
<reference evidence="7" key="2">
    <citation type="submission" date="2025-08" db="UniProtKB">
        <authorList>
            <consortium name="Ensembl"/>
        </authorList>
    </citation>
    <scope>IDENTIFICATION</scope>
</reference>
<dbReference type="SUPFAM" id="SSF57845">
    <property type="entry name" value="B-box zinc-binding domain"/>
    <property type="match status" value="1"/>
</dbReference>
<keyword evidence="8" id="KW-1185">Reference proteome</keyword>
<evidence type="ECO:0000313" key="7">
    <source>
        <dbReference type="Ensembl" id="ENSLCAP00010009503.1"/>
    </source>
</evidence>
<evidence type="ECO:0000313" key="8">
    <source>
        <dbReference type="Proteomes" id="UP000314980"/>
    </source>
</evidence>
<evidence type="ECO:0000256" key="4">
    <source>
        <dbReference type="PROSITE-ProRule" id="PRU00024"/>
    </source>
</evidence>
<evidence type="ECO:0000256" key="2">
    <source>
        <dbReference type="ARBA" id="ARBA00022771"/>
    </source>
</evidence>
<dbReference type="InParanoid" id="A0A4W6CDU1"/>
<dbReference type="PROSITE" id="PS50089">
    <property type="entry name" value="ZF_RING_2"/>
    <property type="match status" value="1"/>
</dbReference>
<accession>A0A4W6CDU1</accession>
<dbReference type="AlphaFoldDB" id="A0A4W6CDU1"/>
<evidence type="ECO:0000256" key="3">
    <source>
        <dbReference type="ARBA" id="ARBA00022833"/>
    </source>
</evidence>
<dbReference type="Gene3D" id="3.30.40.10">
    <property type="entry name" value="Zinc/RING finger domain, C3HC4 (zinc finger)"/>
    <property type="match status" value="1"/>
</dbReference>
<dbReference type="PANTHER" id="PTHR25465">
    <property type="entry name" value="B-BOX DOMAIN CONTAINING"/>
    <property type="match status" value="1"/>
</dbReference>
<evidence type="ECO:0000259" key="5">
    <source>
        <dbReference type="PROSITE" id="PS50089"/>
    </source>
</evidence>
<evidence type="ECO:0000256" key="1">
    <source>
        <dbReference type="ARBA" id="ARBA00022723"/>
    </source>
</evidence>
<feature type="domain" description="B box-type" evidence="6">
    <location>
        <begin position="149"/>
        <end position="189"/>
    </location>
</feature>
<keyword evidence="3" id="KW-0862">Zinc</keyword>
<dbReference type="PROSITE" id="PS50119">
    <property type="entry name" value="ZF_BBOX"/>
    <property type="match status" value="1"/>
</dbReference>
<dbReference type="InterPro" id="IPR000315">
    <property type="entry name" value="Znf_B-box"/>
</dbReference>
<name>A0A4W6CDU1_LATCA</name>
<sequence length="250" mass="28730">MAAASCLLTEDQFLCSICLDVFTDPVGTPCGHNFCKSCITRHWDINVPCQCPMCKEVFYTRPELRVNIFISEMVSQFRQLAEQEPKRSSSELQSARSEDVSCDICTGTKLKALKSCLMCLASYCETHLEPHLTVSGLKRHQLINPVENLHGRICMKHDRPLELFCRTDQTCVCMLCMVSDHKTHDVVPLKKEHKEKMVELGKTKIQVEGKTKWDLDVVSESINRKRQITMNPQRLLDYIFKERKRVQSSC</sequence>